<dbReference type="Proteomes" id="UP000518300">
    <property type="component" value="Unassembled WGS sequence"/>
</dbReference>
<gene>
    <name evidence="1" type="ORF">HG543_00110</name>
</gene>
<evidence type="ECO:0000313" key="2">
    <source>
        <dbReference type="Proteomes" id="UP000518300"/>
    </source>
</evidence>
<evidence type="ECO:0000313" key="1">
    <source>
        <dbReference type="EMBL" id="NMO13278.1"/>
    </source>
</evidence>
<name>A0A848LCX0_9BACT</name>
<protein>
    <submittedName>
        <fullName evidence="1">Uncharacterized protein</fullName>
    </submittedName>
</protein>
<dbReference type="RefSeq" id="WP_169342559.1">
    <property type="nucleotide sequence ID" value="NZ_JABBJJ010000001.1"/>
</dbReference>
<sequence>MRDAVLLDAEATKLHDAVAAFLGGQKVGAKLVPPPEVRALAVLAASGRTVEDGPVCAKSPSLEELISRRHPGAASASITVTSVCGSWLAPKPSRGWQALLGGNDAMALQEQDRTCERRHVLEVRVVLPGPEDEPPRRLRWRTTVAHPETGDGWVSAVRQLREAPEPLPSYSILDVDREQGVELEYSVLLGAWGKRGPFFSRAPSGAAAVKPLRPALAEVEEAIQTCHVPGHGRSFVGLQIDPKGQVSACLPRSEEPTSPAHHACLCGAFARATFPASARERRLFVSVVNHHLPRGGSALAPASTRSPVPENRAWVLELPFESSRDVNDAAGACVKGKPLAAFEAPVTLSLASDGTVAGAAFELPPELAETRGCLVEAMRKARYVCPDKGAESVRARLMLEPPPAKK</sequence>
<organism evidence="1 2">
    <name type="scientific">Pyxidicoccus fallax</name>
    <dbReference type="NCBI Taxonomy" id="394095"/>
    <lineage>
        <taxon>Bacteria</taxon>
        <taxon>Pseudomonadati</taxon>
        <taxon>Myxococcota</taxon>
        <taxon>Myxococcia</taxon>
        <taxon>Myxococcales</taxon>
        <taxon>Cystobacterineae</taxon>
        <taxon>Myxococcaceae</taxon>
        <taxon>Pyxidicoccus</taxon>
    </lineage>
</organism>
<accession>A0A848LCX0</accession>
<dbReference type="EMBL" id="JABBJJ010000001">
    <property type="protein sequence ID" value="NMO13278.1"/>
    <property type="molecule type" value="Genomic_DNA"/>
</dbReference>
<comment type="caution">
    <text evidence="1">The sequence shown here is derived from an EMBL/GenBank/DDBJ whole genome shotgun (WGS) entry which is preliminary data.</text>
</comment>
<dbReference type="AlphaFoldDB" id="A0A848LCX0"/>
<keyword evidence="2" id="KW-1185">Reference proteome</keyword>
<proteinExistence type="predicted"/>
<reference evidence="1 2" key="1">
    <citation type="submission" date="2020-04" db="EMBL/GenBank/DDBJ databases">
        <title>Draft genome of Pyxidicoccus fallax type strain.</title>
        <authorList>
            <person name="Whitworth D.E."/>
        </authorList>
    </citation>
    <scope>NUCLEOTIDE SEQUENCE [LARGE SCALE GENOMIC DNA]</scope>
    <source>
        <strain evidence="1 2">DSM 14698</strain>
    </source>
</reference>